<dbReference type="STRING" id="715226.ABI_25700"/>
<evidence type="ECO:0000313" key="1">
    <source>
        <dbReference type="EMBL" id="EGF91156.1"/>
    </source>
</evidence>
<dbReference type="Proteomes" id="UP000006512">
    <property type="component" value="Unassembled WGS sequence"/>
</dbReference>
<reference evidence="2" key="1">
    <citation type="submission" date="2011-03" db="EMBL/GenBank/DDBJ databases">
        <title>Draft genome sequence of Brevundimonas diminuta.</title>
        <authorList>
            <person name="Brown P.J.B."/>
            <person name="Buechlein A."/>
            <person name="Hemmerich C."/>
            <person name="Brun Y.V."/>
        </authorList>
    </citation>
    <scope>NUCLEOTIDE SEQUENCE [LARGE SCALE GENOMIC DNA]</scope>
    <source>
        <strain evidence="2">C19</strain>
    </source>
</reference>
<dbReference type="EMBL" id="GL883078">
    <property type="protein sequence ID" value="EGF91156.1"/>
    <property type="molecule type" value="Genomic_DNA"/>
</dbReference>
<organism evidence="1 2">
    <name type="scientific">Asticcacaulis biprosthecium C19</name>
    <dbReference type="NCBI Taxonomy" id="715226"/>
    <lineage>
        <taxon>Bacteria</taxon>
        <taxon>Pseudomonadati</taxon>
        <taxon>Pseudomonadota</taxon>
        <taxon>Alphaproteobacteria</taxon>
        <taxon>Caulobacterales</taxon>
        <taxon>Caulobacteraceae</taxon>
        <taxon>Asticcacaulis</taxon>
    </lineage>
</organism>
<gene>
    <name evidence="1" type="ORF">ABI_25700</name>
</gene>
<protein>
    <submittedName>
        <fullName evidence="1">Uncharacterized protein</fullName>
    </submittedName>
</protein>
<accession>F4QP98</accession>
<dbReference type="AlphaFoldDB" id="F4QP98"/>
<sequence>MSLAALSLGLVLASSGFRVDTLVPDEGYVGGCFIGLQRADSWFDDGYIFVDDTLSQGDIRIDGGYVRLSLFAGDNGDSDIHRFFHSDDRQTVVEENLKVTNSSTDTDGWVTEVVTGRLTVTHKGRTMTLRVKGSRSC</sequence>
<proteinExistence type="predicted"/>
<name>F4QP98_9CAUL</name>
<dbReference type="RefSeq" id="WP_006273348.1">
    <property type="nucleotide sequence ID" value="NZ_GL883078.1"/>
</dbReference>
<evidence type="ECO:0000313" key="2">
    <source>
        <dbReference type="Proteomes" id="UP000006512"/>
    </source>
</evidence>
<keyword evidence="2" id="KW-1185">Reference proteome</keyword>
<dbReference type="HOGENOM" id="CLU_1861087_0_0_5"/>